<accession>A0A4Z2ED64</accession>
<gene>
    <name evidence="2" type="ORF">EYF80_063015</name>
</gene>
<evidence type="ECO:0000256" key="1">
    <source>
        <dbReference type="SAM" id="MobiDB-lite"/>
    </source>
</evidence>
<keyword evidence="3" id="KW-1185">Reference proteome</keyword>
<name>A0A4Z2ED64_9TELE</name>
<dbReference type="AlphaFoldDB" id="A0A4Z2ED64"/>
<reference evidence="2 3" key="1">
    <citation type="submission" date="2019-03" db="EMBL/GenBank/DDBJ databases">
        <title>First draft genome of Liparis tanakae, snailfish: a comprehensive survey of snailfish specific genes.</title>
        <authorList>
            <person name="Kim W."/>
            <person name="Song I."/>
            <person name="Jeong J.-H."/>
            <person name="Kim D."/>
            <person name="Kim S."/>
            <person name="Ryu S."/>
            <person name="Song J.Y."/>
            <person name="Lee S.K."/>
        </authorList>
    </citation>
    <scope>NUCLEOTIDE SEQUENCE [LARGE SCALE GENOMIC DNA]</scope>
    <source>
        <tissue evidence="2">Muscle</tissue>
    </source>
</reference>
<sequence>MKRGTCQVLQRKEVQESREPAEGGELDPNNNNTSSYDPESEGNHRVATRPGVPHEVATESLYSSAQCWYASCGIL</sequence>
<protein>
    <submittedName>
        <fullName evidence="2">Uncharacterized protein</fullName>
    </submittedName>
</protein>
<organism evidence="2 3">
    <name type="scientific">Liparis tanakae</name>
    <name type="common">Tanaka's snailfish</name>
    <dbReference type="NCBI Taxonomy" id="230148"/>
    <lineage>
        <taxon>Eukaryota</taxon>
        <taxon>Metazoa</taxon>
        <taxon>Chordata</taxon>
        <taxon>Craniata</taxon>
        <taxon>Vertebrata</taxon>
        <taxon>Euteleostomi</taxon>
        <taxon>Actinopterygii</taxon>
        <taxon>Neopterygii</taxon>
        <taxon>Teleostei</taxon>
        <taxon>Neoteleostei</taxon>
        <taxon>Acanthomorphata</taxon>
        <taxon>Eupercaria</taxon>
        <taxon>Perciformes</taxon>
        <taxon>Cottioidei</taxon>
        <taxon>Cottales</taxon>
        <taxon>Liparidae</taxon>
        <taxon>Liparis</taxon>
    </lineage>
</organism>
<evidence type="ECO:0000313" key="2">
    <source>
        <dbReference type="EMBL" id="TNN26847.1"/>
    </source>
</evidence>
<feature type="region of interest" description="Disordered" evidence="1">
    <location>
        <begin position="1"/>
        <end position="52"/>
    </location>
</feature>
<evidence type="ECO:0000313" key="3">
    <source>
        <dbReference type="Proteomes" id="UP000314294"/>
    </source>
</evidence>
<feature type="compositionally biased region" description="Basic and acidic residues" evidence="1">
    <location>
        <begin position="10"/>
        <end position="21"/>
    </location>
</feature>
<comment type="caution">
    <text evidence="2">The sequence shown here is derived from an EMBL/GenBank/DDBJ whole genome shotgun (WGS) entry which is preliminary data.</text>
</comment>
<dbReference type="EMBL" id="SRLO01009384">
    <property type="protein sequence ID" value="TNN26847.1"/>
    <property type="molecule type" value="Genomic_DNA"/>
</dbReference>
<feature type="compositionally biased region" description="Polar residues" evidence="1">
    <location>
        <begin position="28"/>
        <end position="37"/>
    </location>
</feature>
<dbReference type="Proteomes" id="UP000314294">
    <property type="component" value="Unassembled WGS sequence"/>
</dbReference>
<proteinExistence type="predicted"/>